<dbReference type="RefSeq" id="WP_133290663.1">
    <property type="nucleotide sequence ID" value="NZ_SMSJ01000036.1"/>
</dbReference>
<comment type="similarity">
    <text evidence="1">Belongs to the TTC38 family.</text>
</comment>
<dbReference type="PANTHER" id="PTHR16263:SF4">
    <property type="entry name" value="TETRATRICOPEPTIDE REPEAT PROTEIN 38"/>
    <property type="match status" value="1"/>
</dbReference>
<gene>
    <name evidence="5" type="ORF">E2C06_21465</name>
</gene>
<dbReference type="PANTHER" id="PTHR16263">
    <property type="entry name" value="TETRATRICOPEPTIDE REPEAT PROTEIN 38"/>
    <property type="match status" value="1"/>
</dbReference>
<dbReference type="AlphaFoldDB" id="A0A4R5QDI8"/>
<dbReference type="InterPro" id="IPR011990">
    <property type="entry name" value="TPR-like_helical_dom_sf"/>
</dbReference>
<keyword evidence="6" id="KW-1185">Reference proteome</keyword>
<evidence type="ECO:0000256" key="3">
    <source>
        <dbReference type="ARBA" id="ARBA00022737"/>
    </source>
</evidence>
<sequence length="450" mass="49222">MPQDAQGNTISTSNAEAARAFDHAIAGYLGYRFDASQRMQALLAADPDCGMAHALKAAFLMLGYKQAFVPVAKESIATAARLTARATPREQAHVAALAAWSENEMDRALAAWEGILAEHPRDILAFRLHHFCSFWLGRPETMLASVERVLPRWGREIPGYGGVLACRSFANEEAGNYTIAEAAGRAAIALDPGDLWAAHAVAHVLEMQGRRSEGIAWIQGLEPHWEGGNNIMHHLWWHRAMYHLEQRDFDAVLSLYDTRFRNLASPVTQAQPDLYIDVQNAASMLFRLSLHGVPAGDRWEELADKAEARIGDTLSAFTLPHWMMALCGAGRWAAADRLLDSLRDAARRNAGTNGPLIARYALPVAEAVLKHARGDNAGAVAAMRPALQGMYQLGGSHAQQDVFEQLFLHAAMKAGQAGDARMLLERVAGRHPVPPERRVGYAEAARSVAH</sequence>
<accession>A0A4R5QDI8</accession>
<keyword evidence="4" id="KW-0802">TPR repeat</keyword>
<protein>
    <recommendedName>
        <fullName evidence="2">Tetratricopeptide repeat protein 38</fullName>
    </recommendedName>
</protein>
<evidence type="ECO:0000256" key="4">
    <source>
        <dbReference type="ARBA" id="ARBA00022803"/>
    </source>
</evidence>
<evidence type="ECO:0000313" key="5">
    <source>
        <dbReference type="EMBL" id="TDH60521.1"/>
    </source>
</evidence>
<comment type="caution">
    <text evidence="5">The sequence shown here is derived from an EMBL/GenBank/DDBJ whole genome shotgun (WGS) entry which is preliminary data.</text>
</comment>
<dbReference type="OrthoDB" id="9815900at2"/>
<keyword evidence="3" id="KW-0677">Repeat</keyword>
<proteinExistence type="inferred from homology"/>
<organism evidence="5 6">
    <name type="scientific">Dankookia rubra</name>
    <dbReference type="NCBI Taxonomy" id="1442381"/>
    <lineage>
        <taxon>Bacteria</taxon>
        <taxon>Pseudomonadati</taxon>
        <taxon>Pseudomonadota</taxon>
        <taxon>Alphaproteobacteria</taxon>
        <taxon>Acetobacterales</taxon>
        <taxon>Roseomonadaceae</taxon>
        <taxon>Dankookia</taxon>
    </lineage>
</organism>
<dbReference type="InterPro" id="IPR033891">
    <property type="entry name" value="TTC38"/>
</dbReference>
<dbReference type="SUPFAM" id="SSF48452">
    <property type="entry name" value="TPR-like"/>
    <property type="match status" value="1"/>
</dbReference>
<dbReference type="Gene3D" id="1.25.40.10">
    <property type="entry name" value="Tetratricopeptide repeat domain"/>
    <property type="match status" value="1"/>
</dbReference>
<evidence type="ECO:0000313" key="6">
    <source>
        <dbReference type="Proteomes" id="UP000295096"/>
    </source>
</evidence>
<evidence type="ECO:0000256" key="2">
    <source>
        <dbReference type="ARBA" id="ARBA00019992"/>
    </source>
</evidence>
<dbReference type="CDD" id="cd05804">
    <property type="entry name" value="StaR_like"/>
    <property type="match status" value="1"/>
</dbReference>
<name>A0A4R5QDI8_9PROT</name>
<dbReference type="Proteomes" id="UP000295096">
    <property type="component" value="Unassembled WGS sequence"/>
</dbReference>
<evidence type="ECO:0000256" key="1">
    <source>
        <dbReference type="ARBA" id="ARBA00005857"/>
    </source>
</evidence>
<reference evidence="5 6" key="1">
    <citation type="journal article" date="2016" name="J. Microbiol.">
        <title>Dankookia rubra gen. nov., sp. nov., an alphaproteobacterium isolated from sediment of a shallow stream.</title>
        <authorList>
            <person name="Kim W.H."/>
            <person name="Kim D.H."/>
            <person name="Kang K."/>
            <person name="Ahn T.Y."/>
        </authorList>
    </citation>
    <scope>NUCLEOTIDE SEQUENCE [LARGE SCALE GENOMIC DNA]</scope>
    <source>
        <strain evidence="5 6">JCM30602</strain>
    </source>
</reference>
<dbReference type="EMBL" id="SMSJ01000036">
    <property type="protein sequence ID" value="TDH60521.1"/>
    <property type="molecule type" value="Genomic_DNA"/>
</dbReference>